<name>A0ABS8Z4T7_9PSEU</name>
<comment type="caution">
    <text evidence="1">The sequence shown here is derived from an EMBL/GenBank/DDBJ whole genome shotgun (WGS) entry which is preliminary data.</text>
</comment>
<dbReference type="Proteomes" id="UP001521150">
    <property type="component" value="Unassembled WGS sequence"/>
</dbReference>
<accession>A0ABS8Z4T7</accession>
<evidence type="ECO:0000313" key="2">
    <source>
        <dbReference type="Proteomes" id="UP001521150"/>
    </source>
</evidence>
<gene>
    <name evidence="1" type="ORF">LWC34_01860</name>
</gene>
<dbReference type="RefSeq" id="WP_233722656.1">
    <property type="nucleotide sequence ID" value="NZ_JAJVCN010000001.1"/>
</dbReference>
<keyword evidence="2" id="KW-1185">Reference proteome</keyword>
<evidence type="ECO:0000313" key="1">
    <source>
        <dbReference type="EMBL" id="MCE7001593.1"/>
    </source>
</evidence>
<reference evidence="1 2" key="1">
    <citation type="submission" date="2021-12" db="EMBL/GenBank/DDBJ databases">
        <title>Genome sequence of Kibdelosporangium philippinense ATCC 49844.</title>
        <authorList>
            <person name="Fedorov E.A."/>
            <person name="Omeragic M."/>
            <person name="Shalygina K.F."/>
            <person name="Maclea K.S."/>
        </authorList>
    </citation>
    <scope>NUCLEOTIDE SEQUENCE [LARGE SCALE GENOMIC DNA]</scope>
    <source>
        <strain evidence="1 2">ATCC 49844</strain>
    </source>
</reference>
<sequence length="137" mass="13894">MPNGFGTVPEELRNAATKIGDVVGKVVGAVWQPPSGDYGHPGVQQGWSAFIEEMKKNIEALKDKADGHGHGLVTASKSYVETEAQAGSLLSKVGEALPGEGTGTGLTGGAVGIAPSISSRLNPSLASDAPPPGRMAF</sequence>
<dbReference type="EMBL" id="JAJVCN010000001">
    <property type="protein sequence ID" value="MCE7001593.1"/>
    <property type="molecule type" value="Genomic_DNA"/>
</dbReference>
<evidence type="ECO:0008006" key="3">
    <source>
        <dbReference type="Google" id="ProtNLM"/>
    </source>
</evidence>
<organism evidence="1 2">
    <name type="scientific">Kibdelosporangium philippinense</name>
    <dbReference type="NCBI Taxonomy" id="211113"/>
    <lineage>
        <taxon>Bacteria</taxon>
        <taxon>Bacillati</taxon>
        <taxon>Actinomycetota</taxon>
        <taxon>Actinomycetes</taxon>
        <taxon>Pseudonocardiales</taxon>
        <taxon>Pseudonocardiaceae</taxon>
        <taxon>Kibdelosporangium</taxon>
    </lineage>
</organism>
<proteinExistence type="predicted"/>
<protein>
    <recommendedName>
        <fullName evidence="3">Excreted virulence factor EspC, type VII ESX diderm</fullName>
    </recommendedName>
</protein>